<evidence type="ECO:0000313" key="1">
    <source>
        <dbReference type="EMBL" id="SDI70913.1"/>
    </source>
</evidence>
<protein>
    <recommendedName>
        <fullName evidence="3">Glyoxalase</fullName>
    </recommendedName>
</protein>
<accession>A0A1G8MST1</accession>
<evidence type="ECO:0008006" key="3">
    <source>
        <dbReference type="Google" id="ProtNLM"/>
    </source>
</evidence>
<name>A0A1G8MST1_9FLAO</name>
<dbReference type="STRING" id="311334.SAMN05421846_11239"/>
<evidence type="ECO:0000313" key="2">
    <source>
        <dbReference type="Proteomes" id="UP000198869"/>
    </source>
</evidence>
<sequence length="124" mass="14481">MPDKKDLRENLSLPIYENSSETETFQNQVLRPVLKLQNEIYIMLFRDYAVSKISDFSSLNAEKKINFIDQNLQKDHALRNIFIGMTVGMLTSDEMKIYLSDAKAYNKRIISMLSERIKSQVELL</sequence>
<dbReference type="RefSeq" id="WP_089860646.1">
    <property type="nucleotide sequence ID" value="NZ_FNDW01000012.1"/>
</dbReference>
<dbReference type="AlphaFoldDB" id="A0A1G8MST1"/>
<reference evidence="2" key="1">
    <citation type="submission" date="2016-10" db="EMBL/GenBank/DDBJ databases">
        <authorList>
            <person name="Varghese N."/>
            <person name="Submissions S."/>
        </authorList>
    </citation>
    <scope>NUCLEOTIDE SEQUENCE [LARGE SCALE GENOMIC DNA]</scope>
    <source>
        <strain evidence="2">DSM 17071</strain>
    </source>
</reference>
<dbReference type="Proteomes" id="UP000198869">
    <property type="component" value="Unassembled WGS sequence"/>
</dbReference>
<proteinExistence type="predicted"/>
<dbReference type="EMBL" id="FNDW01000012">
    <property type="protein sequence ID" value="SDI70913.1"/>
    <property type="molecule type" value="Genomic_DNA"/>
</dbReference>
<keyword evidence="2" id="KW-1185">Reference proteome</keyword>
<gene>
    <name evidence="1" type="ORF">SAMN05421846_11239</name>
</gene>
<dbReference type="OrthoDB" id="1271679at2"/>
<organism evidence="1 2">
    <name type="scientific">Chryseobacterium taeanense</name>
    <dbReference type="NCBI Taxonomy" id="311334"/>
    <lineage>
        <taxon>Bacteria</taxon>
        <taxon>Pseudomonadati</taxon>
        <taxon>Bacteroidota</taxon>
        <taxon>Flavobacteriia</taxon>
        <taxon>Flavobacteriales</taxon>
        <taxon>Weeksellaceae</taxon>
        <taxon>Chryseobacterium group</taxon>
        <taxon>Chryseobacterium</taxon>
    </lineage>
</organism>